<feature type="transmembrane region" description="Helical" evidence="8">
    <location>
        <begin position="319"/>
        <end position="339"/>
    </location>
</feature>
<evidence type="ECO:0000256" key="2">
    <source>
        <dbReference type="ARBA" id="ARBA00010145"/>
    </source>
</evidence>
<feature type="transmembrane region" description="Helical" evidence="8">
    <location>
        <begin position="152"/>
        <end position="175"/>
    </location>
</feature>
<dbReference type="EMBL" id="CACRSL010000003">
    <property type="protein sequence ID" value="VYS87158.1"/>
    <property type="molecule type" value="Genomic_DNA"/>
</dbReference>
<name>A0A6N2S303_9FIRM</name>
<accession>A0A6N2S303</accession>
<feature type="transmembrane region" description="Helical" evidence="8">
    <location>
        <begin position="129"/>
        <end position="146"/>
    </location>
</feature>
<evidence type="ECO:0000256" key="1">
    <source>
        <dbReference type="ARBA" id="ARBA00004651"/>
    </source>
</evidence>
<feature type="transmembrane region" description="Helical" evidence="8">
    <location>
        <begin position="219"/>
        <end position="238"/>
    </location>
</feature>
<reference evidence="9" key="1">
    <citation type="submission" date="2019-11" db="EMBL/GenBank/DDBJ databases">
        <authorList>
            <person name="Feng L."/>
        </authorList>
    </citation>
    <scope>NUCLEOTIDE SEQUENCE</scope>
    <source>
        <strain evidence="9">AundefinedLFYP135</strain>
    </source>
</reference>
<feature type="transmembrane region" description="Helical" evidence="8">
    <location>
        <begin position="64"/>
        <end position="82"/>
    </location>
</feature>
<evidence type="ECO:0000313" key="9">
    <source>
        <dbReference type="EMBL" id="VYS87158.1"/>
    </source>
</evidence>
<dbReference type="PANTHER" id="PTHR36838:SF1">
    <property type="entry name" value="SLR1864 PROTEIN"/>
    <property type="match status" value="1"/>
</dbReference>
<keyword evidence="3" id="KW-0813">Transport</keyword>
<feature type="transmembrane region" description="Helical" evidence="8">
    <location>
        <begin position="94"/>
        <end position="117"/>
    </location>
</feature>
<feature type="transmembrane region" description="Helical" evidence="8">
    <location>
        <begin position="187"/>
        <end position="207"/>
    </location>
</feature>
<dbReference type="GO" id="GO:0055085">
    <property type="term" value="P:transmembrane transport"/>
    <property type="evidence" value="ECO:0007669"/>
    <property type="project" value="InterPro"/>
</dbReference>
<keyword evidence="7 8" id="KW-0472">Membrane</keyword>
<comment type="similarity">
    <text evidence="2">Belongs to the auxin efflux carrier (TC 2.A.69) family.</text>
</comment>
<dbReference type="AlphaFoldDB" id="A0A6N2S303"/>
<dbReference type="Pfam" id="PF03547">
    <property type="entry name" value="Mem_trans"/>
    <property type="match status" value="2"/>
</dbReference>
<comment type="subcellular location">
    <subcellularLocation>
        <location evidence="1">Cell membrane</location>
        <topology evidence="1">Multi-pass membrane protein</topology>
    </subcellularLocation>
</comment>
<gene>
    <name evidence="9" type="ORF">AULFYP135_00713</name>
</gene>
<dbReference type="GO" id="GO:0005886">
    <property type="term" value="C:plasma membrane"/>
    <property type="evidence" value="ECO:0007669"/>
    <property type="project" value="UniProtKB-SubCell"/>
</dbReference>
<dbReference type="InterPro" id="IPR038770">
    <property type="entry name" value="Na+/solute_symporter_sf"/>
</dbReference>
<sequence length="340" mass="36981">MHPGAYGAKLIQYALPINLTKKWNDDFVELSLLLGKQVLSMLVMMLVGIFAAKTHLVDSSANKSLSTLVLYIFSPCALLAAFQMDFDAQKLVSLGVVTFFAVIAHLFFILMAQFVFFRKKTAFSNANRAALIYTNCGNLTIPLISATLGQEAVFYSCGYMLVSSILLWTHGRVVMSEDIRSISVKNIVFNSNIIAIVVGLGMFLTGLRFPSVLDSAVNSYSGAMGAVSMLALGLMLGGNNLKEIFADKRVYWVCFLRLIALPLLLILFFKFTGLAYIVSNGKELLTVVLIAAFAPVAAAVAMFAQLFEKNPDYASRLTGVSTMLSIASMPLMVAASQILL</sequence>
<feature type="transmembrane region" description="Helical" evidence="8">
    <location>
        <begin position="250"/>
        <end position="278"/>
    </location>
</feature>
<evidence type="ECO:0000256" key="4">
    <source>
        <dbReference type="ARBA" id="ARBA00022475"/>
    </source>
</evidence>
<dbReference type="PANTHER" id="PTHR36838">
    <property type="entry name" value="AUXIN EFFLUX CARRIER FAMILY PROTEIN"/>
    <property type="match status" value="1"/>
</dbReference>
<evidence type="ECO:0000256" key="8">
    <source>
        <dbReference type="SAM" id="Phobius"/>
    </source>
</evidence>
<evidence type="ECO:0000256" key="5">
    <source>
        <dbReference type="ARBA" id="ARBA00022692"/>
    </source>
</evidence>
<evidence type="ECO:0000256" key="6">
    <source>
        <dbReference type="ARBA" id="ARBA00022989"/>
    </source>
</evidence>
<dbReference type="Gene3D" id="1.20.1530.20">
    <property type="match status" value="1"/>
</dbReference>
<proteinExistence type="inferred from homology"/>
<evidence type="ECO:0000256" key="7">
    <source>
        <dbReference type="ARBA" id="ARBA00023136"/>
    </source>
</evidence>
<feature type="transmembrane region" description="Helical" evidence="8">
    <location>
        <begin position="30"/>
        <end position="52"/>
    </location>
</feature>
<keyword evidence="5 8" id="KW-0812">Transmembrane</keyword>
<organism evidence="9">
    <name type="scientific">uncultured Anaerotruncus sp</name>
    <dbReference type="NCBI Taxonomy" id="905011"/>
    <lineage>
        <taxon>Bacteria</taxon>
        <taxon>Bacillati</taxon>
        <taxon>Bacillota</taxon>
        <taxon>Clostridia</taxon>
        <taxon>Eubacteriales</taxon>
        <taxon>Oscillospiraceae</taxon>
        <taxon>Anaerotruncus</taxon>
        <taxon>environmental samples</taxon>
    </lineage>
</organism>
<protein>
    <submittedName>
        <fullName evidence="9">Membrane transport protein</fullName>
    </submittedName>
</protein>
<keyword evidence="6 8" id="KW-1133">Transmembrane helix</keyword>
<feature type="transmembrane region" description="Helical" evidence="8">
    <location>
        <begin position="284"/>
        <end position="307"/>
    </location>
</feature>
<dbReference type="InterPro" id="IPR004776">
    <property type="entry name" value="Mem_transp_PIN-like"/>
</dbReference>
<keyword evidence="4" id="KW-1003">Cell membrane</keyword>
<evidence type="ECO:0000256" key="3">
    <source>
        <dbReference type="ARBA" id="ARBA00022448"/>
    </source>
</evidence>